<evidence type="ECO:0000256" key="1">
    <source>
        <dbReference type="ARBA" id="ARBA00004323"/>
    </source>
</evidence>
<dbReference type="Pfam" id="PF00777">
    <property type="entry name" value="Glyco_transf_29"/>
    <property type="match status" value="1"/>
</dbReference>
<feature type="signal peptide" evidence="11">
    <location>
        <begin position="1"/>
        <end position="20"/>
    </location>
</feature>
<keyword evidence="11" id="KW-0732">Signal</keyword>
<keyword evidence="13" id="KW-1185">Reference proteome</keyword>
<evidence type="ECO:0000256" key="7">
    <source>
        <dbReference type="ARBA" id="ARBA00022989"/>
    </source>
</evidence>
<comment type="caution">
    <text evidence="12">The sequence shown here is derived from an EMBL/GenBank/DDBJ whole genome shotgun (WGS) entry which is preliminary data.</text>
</comment>
<accession>A0A7J8THH4</accession>
<evidence type="ECO:0000256" key="11">
    <source>
        <dbReference type="SAM" id="SignalP"/>
    </source>
</evidence>
<keyword evidence="6" id="KW-0735">Signal-anchor</keyword>
<protein>
    <submittedName>
        <fullName evidence="12">Uncharacterized protein</fullName>
    </submittedName>
</protein>
<evidence type="ECO:0000256" key="8">
    <source>
        <dbReference type="ARBA" id="ARBA00023034"/>
    </source>
</evidence>
<evidence type="ECO:0000313" key="12">
    <source>
        <dbReference type="EMBL" id="MBA0637649.1"/>
    </source>
</evidence>
<organism evidence="12 13">
    <name type="scientific">Gossypium davidsonii</name>
    <name type="common">Davidson's cotton</name>
    <name type="synonym">Gossypium klotzschianum subsp. davidsonii</name>
    <dbReference type="NCBI Taxonomy" id="34287"/>
    <lineage>
        <taxon>Eukaryota</taxon>
        <taxon>Viridiplantae</taxon>
        <taxon>Streptophyta</taxon>
        <taxon>Embryophyta</taxon>
        <taxon>Tracheophyta</taxon>
        <taxon>Spermatophyta</taxon>
        <taxon>Magnoliopsida</taxon>
        <taxon>eudicotyledons</taxon>
        <taxon>Gunneridae</taxon>
        <taxon>Pentapetalae</taxon>
        <taxon>rosids</taxon>
        <taxon>malvids</taxon>
        <taxon>Malvales</taxon>
        <taxon>Malvaceae</taxon>
        <taxon>Malvoideae</taxon>
        <taxon>Gossypium</taxon>
    </lineage>
</organism>
<evidence type="ECO:0000313" key="13">
    <source>
        <dbReference type="Proteomes" id="UP000593561"/>
    </source>
</evidence>
<keyword evidence="4" id="KW-0808">Transferase</keyword>
<keyword evidence="3" id="KW-0328">Glycosyltransferase</keyword>
<dbReference type="AlphaFoldDB" id="A0A7J8THH4"/>
<gene>
    <name evidence="12" type="ORF">Godav_024771</name>
</gene>
<evidence type="ECO:0000256" key="9">
    <source>
        <dbReference type="ARBA" id="ARBA00023136"/>
    </source>
</evidence>
<evidence type="ECO:0000256" key="4">
    <source>
        <dbReference type="ARBA" id="ARBA00022679"/>
    </source>
</evidence>
<dbReference type="GO" id="GO:0000139">
    <property type="term" value="C:Golgi membrane"/>
    <property type="evidence" value="ECO:0007669"/>
    <property type="project" value="UniProtKB-SubCell"/>
</dbReference>
<dbReference type="GO" id="GO:0008373">
    <property type="term" value="F:sialyltransferase activity"/>
    <property type="evidence" value="ECO:0007669"/>
    <property type="project" value="InterPro"/>
</dbReference>
<dbReference type="InterPro" id="IPR038578">
    <property type="entry name" value="GT29-like_sf"/>
</dbReference>
<name>A0A7J8THH4_GOSDV</name>
<evidence type="ECO:0000256" key="5">
    <source>
        <dbReference type="ARBA" id="ARBA00022692"/>
    </source>
</evidence>
<sequence length="259" mass="29918">MSIVFGLLKYMISWFYVVVCISKCKVKKGTSALVKIYDKLLLYRLNNCTNKDLCVEKLSLVLPDRPPYVPREFDRCAVAGNSGDHLKTRFGKEIDSYEVNYTEYVGKKSTIRLLNRESARGLDKVVELDGNDIFFLKILLFTSYAFIILKHDKYVDFTATRKELLNPFFWYEFALSVCDSFDVSGFTVDPGYEEWTRHSSESRKGHTPLYGRAYYQMMECLGLIKIHSPMPNDPNPVVKWVPSRSTITAAESASLKFWR</sequence>
<keyword evidence="5" id="KW-0812">Transmembrane</keyword>
<dbReference type="EMBL" id="JABFAC010248865">
    <property type="protein sequence ID" value="MBA0637649.1"/>
    <property type="molecule type" value="Genomic_DNA"/>
</dbReference>
<comment type="subcellular location">
    <subcellularLocation>
        <location evidence="1">Golgi apparatus membrane</location>
        <topology evidence="1">Single-pass type II membrane protein</topology>
    </subcellularLocation>
</comment>
<evidence type="ECO:0000256" key="3">
    <source>
        <dbReference type="ARBA" id="ARBA00022676"/>
    </source>
</evidence>
<dbReference type="PANTHER" id="PTHR47379">
    <property type="entry name" value="SIALYLTRANSFERASE-LIKE PROTEIN 2"/>
    <property type="match status" value="1"/>
</dbReference>
<comment type="similarity">
    <text evidence="2">Belongs to the glycosyltransferase 29 family.</text>
</comment>
<dbReference type="PANTHER" id="PTHR47379:SF3">
    <property type="entry name" value="SIALYLTRANSFERASE-LIKE PROTEIN 2"/>
    <property type="match status" value="1"/>
</dbReference>
<evidence type="ECO:0000256" key="6">
    <source>
        <dbReference type="ARBA" id="ARBA00022968"/>
    </source>
</evidence>
<keyword evidence="7" id="KW-1133">Transmembrane helix</keyword>
<keyword evidence="10" id="KW-0325">Glycoprotein</keyword>
<dbReference type="InterPro" id="IPR001675">
    <property type="entry name" value="Glyco_trans_29"/>
</dbReference>
<keyword evidence="9" id="KW-0472">Membrane</keyword>
<dbReference type="Proteomes" id="UP000593561">
    <property type="component" value="Unassembled WGS sequence"/>
</dbReference>
<keyword evidence="8" id="KW-0333">Golgi apparatus</keyword>
<evidence type="ECO:0000256" key="2">
    <source>
        <dbReference type="ARBA" id="ARBA00006003"/>
    </source>
</evidence>
<reference evidence="12 13" key="1">
    <citation type="journal article" date="2019" name="Genome Biol. Evol.">
        <title>Insights into the evolution of the New World diploid cottons (Gossypium, subgenus Houzingenia) based on genome sequencing.</title>
        <authorList>
            <person name="Grover C.E."/>
            <person name="Arick M.A. 2nd"/>
            <person name="Thrash A."/>
            <person name="Conover J.L."/>
            <person name="Sanders W.S."/>
            <person name="Peterson D.G."/>
            <person name="Frelichowski J.E."/>
            <person name="Scheffler J.A."/>
            <person name="Scheffler B.E."/>
            <person name="Wendel J.F."/>
        </authorList>
    </citation>
    <scope>NUCLEOTIDE SEQUENCE [LARGE SCALE GENOMIC DNA]</scope>
    <source>
        <strain evidence="12">27</strain>
        <tissue evidence="12">Leaf</tissue>
    </source>
</reference>
<evidence type="ECO:0000256" key="10">
    <source>
        <dbReference type="ARBA" id="ARBA00023180"/>
    </source>
</evidence>
<proteinExistence type="inferred from homology"/>
<dbReference type="Gene3D" id="3.90.1480.20">
    <property type="entry name" value="Glycosyl transferase family 29"/>
    <property type="match status" value="1"/>
</dbReference>
<feature type="chain" id="PRO_5029613698" evidence="11">
    <location>
        <begin position="21"/>
        <end position="259"/>
    </location>
</feature>